<dbReference type="Proteomes" id="UP001610334">
    <property type="component" value="Unassembled WGS sequence"/>
</dbReference>
<dbReference type="EMBL" id="JBFXLT010000014">
    <property type="protein sequence ID" value="KAL2818377.1"/>
    <property type="molecule type" value="Genomic_DNA"/>
</dbReference>
<name>A0ABR4HSA2_9EURO</name>
<protein>
    <submittedName>
        <fullName evidence="1">Uncharacterized protein</fullName>
    </submittedName>
</protein>
<evidence type="ECO:0000313" key="1">
    <source>
        <dbReference type="EMBL" id="KAL2818377.1"/>
    </source>
</evidence>
<evidence type="ECO:0000313" key="2">
    <source>
        <dbReference type="Proteomes" id="UP001610334"/>
    </source>
</evidence>
<organism evidence="1 2">
    <name type="scientific">Aspergillus granulosus</name>
    <dbReference type="NCBI Taxonomy" id="176169"/>
    <lineage>
        <taxon>Eukaryota</taxon>
        <taxon>Fungi</taxon>
        <taxon>Dikarya</taxon>
        <taxon>Ascomycota</taxon>
        <taxon>Pezizomycotina</taxon>
        <taxon>Eurotiomycetes</taxon>
        <taxon>Eurotiomycetidae</taxon>
        <taxon>Eurotiales</taxon>
        <taxon>Aspergillaceae</taxon>
        <taxon>Aspergillus</taxon>
        <taxon>Aspergillus subgen. Nidulantes</taxon>
    </lineage>
</organism>
<accession>A0ABR4HSA2</accession>
<sequence>MGDICGSGVLISSTLSQRGEKAKWNIMRELALQQRISRIHWNPLLSLLPRPPFQNLSLSSSSTPLCASLCLGIEFQAEFYGDVRYDSKGMLVIDRKKRPWDAGDVEKHVRQHLDEQFVTRVESLKTY</sequence>
<reference evidence="1 2" key="1">
    <citation type="submission" date="2024-07" db="EMBL/GenBank/DDBJ databases">
        <title>Section-level genome sequencing and comparative genomics of Aspergillus sections Usti and Cavernicolus.</title>
        <authorList>
            <consortium name="Lawrence Berkeley National Laboratory"/>
            <person name="Nybo J.L."/>
            <person name="Vesth T.C."/>
            <person name="Theobald S."/>
            <person name="Frisvad J.C."/>
            <person name="Larsen T.O."/>
            <person name="Kjaerboelling I."/>
            <person name="Rothschild-Mancinelli K."/>
            <person name="Lyhne E.K."/>
            <person name="Kogle M.E."/>
            <person name="Barry K."/>
            <person name="Clum A."/>
            <person name="Na H."/>
            <person name="Ledsgaard L."/>
            <person name="Lin J."/>
            <person name="Lipzen A."/>
            <person name="Kuo A."/>
            <person name="Riley R."/>
            <person name="Mondo S."/>
            <person name="Labutti K."/>
            <person name="Haridas S."/>
            <person name="Pangalinan J."/>
            <person name="Salamov A.A."/>
            <person name="Simmons B.A."/>
            <person name="Magnuson J.K."/>
            <person name="Chen J."/>
            <person name="Drula E."/>
            <person name="Henrissat B."/>
            <person name="Wiebenga A."/>
            <person name="Lubbers R.J."/>
            <person name="Gomes A.C."/>
            <person name="Makela M.R."/>
            <person name="Stajich J."/>
            <person name="Grigoriev I.V."/>
            <person name="Mortensen U.H."/>
            <person name="De Vries R.P."/>
            <person name="Baker S.E."/>
            <person name="Andersen M.R."/>
        </authorList>
    </citation>
    <scope>NUCLEOTIDE SEQUENCE [LARGE SCALE GENOMIC DNA]</scope>
    <source>
        <strain evidence="1 2">CBS 588.65</strain>
    </source>
</reference>
<proteinExistence type="predicted"/>
<keyword evidence="2" id="KW-1185">Reference proteome</keyword>
<comment type="caution">
    <text evidence="1">The sequence shown here is derived from an EMBL/GenBank/DDBJ whole genome shotgun (WGS) entry which is preliminary data.</text>
</comment>
<gene>
    <name evidence="1" type="ORF">BJX63DRAFT_72905</name>
</gene>